<dbReference type="eggNOG" id="COG0795">
    <property type="taxonomic scope" value="Bacteria"/>
</dbReference>
<reference evidence="9 10" key="1">
    <citation type="journal article" date="2011" name="J. Bacteriol.">
        <title>Genome sequence of strain IMCC3088, a proteorhodopsin-containing marine bacterium belonging to the OM60/NOR5 clade.</title>
        <authorList>
            <person name="Jang Y."/>
            <person name="Oh H.M."/>
            <person name="Kang I."/>
            <person name="Lee K."/>
            <person name="Yang S.J."/>
            <person name="Cho J.C."/>
        </authorList>
    </citation>
    <scope>NUCLEOTIDE SEQUENCE [LARGE SCALE GENOMIC DNA]</scope>
    <source>
        <strain evidence="9 10">IMCC3088</strain>
    </source>
</reference>
<keyword evidence="7" id="KW-0472">Membrane</keyword>
<evidence type="ECO:0000256" key="3">
    <source>
        <dbReference type="ARBA" id="ARBA00007725"/>
    </source>
</evidence>
<dbReference type="OrthoDB" id="9776227at2"/>
<protein>
    <submittedName>
        <fullName evidence="9">Putative permease</fullName>
    </submittedName>
</protein>
<evidence type="ECO:0000256" key="6">
    <source>
        <dbReference type="ARBA" id="ARBA00022989"/>
    </source>
</evidence>
<gene>
    <name evidence="9" type="ORF">IMCC3088_443</name>
</gene>
<evidence type="ECO:0000313" key="9">
    <source>
        <dbReference type="EMBL" id="EGG30466.1"/>
    </source>
</evidence>
<keyword evidence="5" id="KW-0812">Transmembrane</keyword>
<keyword evidence="10" id="KW-1185">Reference proteome</keyword>
<keyword evidence="4" id="KW-1003">Cell membrane</keyword>
<evidence type="ECO:0000256" key="8">
    <source>
        <dbReference type="ARBA" id="ARBA00026081"/>
    </source>
</evidence>
<dbReference type="STRING" id="2518989.IMCC3088_443"/>
<evidence type="ECO:0000313" key="10">
    <source>
        <dbReference type="Proteomes" id="UP000005615"/>
    </source>
</evidence>
<evidence type="ECO:0000256" key="4">
    <source>
        <dbReference type="ARBA" id="ARBA00022475"/>
    </source>
</evidence>
<dbReference type="GO" id="GO:0043190">
    <property type="term" value="C:ATP-binding cassette (ABC) transporter complex"/>
    <property type="evidence" value="ECO:0007669"/>
    <property type="project" value="InterPro"/>
</dbReference>
<comment type="subunit">
    <text evidence="8">Component of the lipopolysaccharide transport and assembly complex. The LptBFG transporter is composed of two ATP-binding proteins (LptB) and two transmembrane proteins (LptF and LptG).</text>
</comment>
<name>F3KZN7_9GAMM</name>
<dbReference type="GO" id="GO:0015920">
    <property type="term" value="P:lipopolysaccharide transport"/>
    <property type="evidence" value="ECO:0007669"/>
    <property type="project" value="TreeGrafter"/>
</dbReference>
<proteinExistence type="inferred from homology"/>
<dbReference type="PANTHER" id="PTHR33529:SF2">
    <property type="entry name" value="LIPOPOLYSACCHARIDE EXPORT SYSTEM PERMEASE PROTEIN LPTG"/>
    <property type="match status" value="1"/>
</dbReference>
<dbReference type="RefSeq" id="WP_009574878.1">
    <property type="nucleotide sequence ID" value="NZ_AEIG01000014.1"/>
</dbReference>
<comment type="similarity">
    <text evidence="3">Belongs to the LptF/LptG family.</text>
</comment>
<dbReference type="Proteomes" id="UP000005615">
    <property type="component" value="Unassembled WGS sequence"/>
</dbReference>
<comment type="function">
    <text evidence="1">Part of the ABC transporter complex LptBFG involved in the translocation of lipopolysaccharide (LPS) from the inner membrane to the outer membrane.</text>
</comment>
<dbReference type="PANTHER" id="PTHR33529">
    <property type="entry name" value="SLR0882 PROTEIN-RELATED"/>
    <property type="match status" value="1"/>
</dbReference>
<dbReference type="Pfam" id="PF03739">
    <property type="entry name" value="LptF_LptG"/>
    <property type="match status" value="1"/>
</dbReference>
<dbReference type="GO" id="GO:0055085">
    <property type="term" value="P:transmembrane transport"/>
    <property type="evidence" value="ECO:0007669"/>
    <property type="project" value="InterPro"/>
</dbReference>
<keyword evidence="6" id="KW-1133">Transmembrane helix</keyword>
<evidence type="ECO:0000256" key="7">
    <source>
        <dbReference type="ARBA" id="ARBA00023136"/>
    </source>
</evidence>
<dbReference type="NCBIfam" id="TIGR04408">
    <property type="entry name" value="LptG_lptG"/>
    <property type="match status" value="1"/>
</dbReference>
<accession>F3KZN7</accession>
<sequence>MRLLDRYVGMQVIYATCLVLLVLVGLDALSALIDELQDLKANYTFSKALLYVAASVPARIVELAPIGILIGVLVALGQLASTSELVVIRGAGLSSWHLLRILMKPVLVFAGLMLIMGEFVVPKSEQFGEAERALALSNKGSITGRYGMWNREGRHFIHFNAVQAGGVIYGVTLFTFDDNWRLHESMSANRATFQRAGWLLENVQRTQVNSWGSQTSEHTTLLWETDLTPDLLAMESLSPERLSINGLFQYSQYLKQQGLESADYEVAAWRKLTQPLAIFVLVLVAMGFIFGPLRDGTLGLRVFIGTLVGLVFKISQDVVASVTIVYGISPALAVTLPLLVGLLLAAWLLYRSP</sequence>
<evidence type="ECO:0000256" key="1">
    <source>
        <dbReference type="ARBA" id="ARBA00002265"/>
    </source>
</evidence>
<dbReference type="EMBL" id="AEIG01000014">
    <property type="protein sequence ID" value="EGG30466.1"/>
    <property type="molecule type" value="Genomic_DNA"/>
</dbReference>
<dbReference type="InterPro" id="IPR030923">
    <property type="entry name" value="LptG"/>
</dbReference>
<organism evidence="9 10">
    <name type="scientific">Aequoribacter fuscus</name>
    <dbReference type="NCBI Taxonomy" id="2518989"/>
    <lineage>
        <taxon>Bacteria</taxon>
        <taxon>Pseudomonadati</taxon>
        <taxon>Pseudomonadota</taxon>
        <taxon>Gammaproteobacteria</taxon>
        <taxon>Cellvibrionales</taxon>
        <taxon>Halieaceae</taxon>
        <taxon>Aequoribacter</taxon>
    </lineage>
</organism>
<dbReference type="AlphaFoldDB" id="F3KZN7"/>
<evidence type="ECO:0000256" key="5">
    <source>
        <dbReference type="ARBA" id="ARBA00022692"/>
    </source>
</evidence>
<evidence type="ECO:0000256" key="2">
    <source>
        <dbReference type="ARBA" id="ARBA00004651"/>
    </source>
</evidence>
<comment type="subcellular location">
    <subcellularLocation>
        <location evidence="2">Cell membrane</location>
        <topology evidence="2">Multi-pass membrane protein</topology>
    </subcellularLocation>
</comment>
<comment type="caution">
    <text evidence="9">The sequence shown here is derived from an EMBL/GenBank/DDBJ whole genome shotgun (WGS) entry which is preliminary data.</text>
</comment>
<dbReference type="InterPro" id="IPR005495">
    <property type="entry name" value="LptG/LptF_permease"/>
</dbReference>